<proteinExistence type="predicted"/>
<sequence>MKEEVTAYRKQQKEWGFLIVSGYFRLWVGEWVWTQNRPHLDTKNPRKQTVYGDFLELVTRLERATC</sequence>
<name>A0ABS2GRX1_9FIRM</name>
<keyword evidence="2" id="KW-1185">Reference proteome</keyword>
<evidence type="ECO:0000313" key="2">
    <source>
        <dbReference type="Proteomes" id="UP000724149"/>
    </source>
</evidence>
<reference evidence="1 2" key="1">
    <citation type="journal article" date="2021" name="Sci. Rep.">
        <title>The distribution of antibiotic resistance genes in chicken gut microbiota commensals.</title>
        <authorList>
            <person name="Juricova H."/>
            <person name="Matiasovicova J."/>
            <person name="Kubasova T."/>
            <person name="Cejkova D."/>
            <person name="Rychlik I."/>
        </authorList>
    </citation>
    <scope>NUCLEOTIDE SEQUENCE [LARGE SCALE GENOMIC DNA]</scope>
    <source>
        <strain evidence="1 2">An564</strain>
    </source>
</reference>
<evidence type="ECO:0000313" key="1">
    <source>
        <dbReference type="EMBL" id="MBM6924253.1"/>
    </source>
</evidence>
<gene>
    <name evidence="1" type="ORF">H9X81_11215</name>
</gene>
<evidence type="ECO:0008006" key="3">
    <source>
        <dbReference type="Google" id="ProtNLM"/>
    </source>
</evidence>
<dbReference type="EMBL" id="JACSNR010000014">
    <property type="protein sequence ID" value="MBM6924253.1"/>
    <property type="molecule type" value="Genomic_DNA"/>
</dbReference>
<comment type="caution">
    <text evidence="1">The sequence shown here is derived from an EMBL/GenBank/DDBJ whole genome shotgun (WGS) entry which is preliminary data.</text>
</comment>
<accession>A0ABS2GRX1</accession>
<protein>
    <recommendedName>
        <fullName evidence="3">Transposase</fullName>
    </recommendedName>
</protein>
<dbReference type="Proteomes" id="UP000724149">
    <property type="component" value="Unassembled WGS sequence"/>
</dbReference>
<organism evidence="1 2">
    <name type="scientific">Hydrogenoanaerobacterium saccharovorans</name>
    <dbReference type="NCBI Taxonomy" id="474960"/>
    <lineage>
        <taxon>Bacteria</taxon>
        <taxon>Bacillati</taxon>
        <taxon>Bacillota</taxon>
        <taxon>Clostridia</taxon>
        <taxon>Eubacteriales</taxon>
        <taxon>Oscillospiraceae</taxon>
        <taxon>Hydrogenoanaerobacterium</taxon>
    </lineage>
</organism>